<sequence length="919" mass="106638">MITFLDKLTLFLFNTHSSDLENIVIVLPNKRASVFLLDKIKQHFSQYAFAPIIISIEEFVQDLAGIRPLDNIELLFAFYDTYLEITPIDERQDFEQFSNWAKILLQDFNEIDRYLIKPHYVFSYLKEIEVLKRWNLEPHQKTELIHKQILFWEKVPHYYEMYYESLLSKGVGYQGLIYKEAVQNLEFFAQQLKAKKIIFAGFNALNQAEEKIIQHLVAIDKAEILWDIDRVFLNDPQHDAGLFIRRFKNQWGHYKSNPLDWIVDEFSQKKKIEIIGSSKSIGQSKIVSNIIQNILNEDPNSLNKVALVLGDENLLIPTLHSLPEGVSSLNITMGYSARNNPIQILLNKLFRMHTNAIQRNPNSYVFYYKDILDVLSNPIIESFVKAKDLIQIIKKNNLTFITQERLLVLHTNPSDLFNLLFERWDEKALVIAQRLGGILLHIKQCLSDNTAEDKITKTFLYAIYKVINKLISYCEKNDFVQSPAALYSIYKQIIDLAEVSFEGEPLSGLQIMGVLESRVLDFETVIITSMNEGKFPAGKATNSFIPYDVKREIGLPTFKEKDAIYTYHFYHLLLRAKNIFLIYNTENDGLDGGEKSRFITQLQVEKQSKHQLVFKTMQPEIPTIAYQPIRIDKSEVVMQRLYEIASVKGFSPSALTAYIRNPIQFYFQRVLSIKESEEVEENIALNTLGTIIHQTLEELYKPYLNEYLTEKTIQKMASLVDDEVYKQFKLVYKEGEVQKGKNLLAYEVAKRNVSNFLKQEKSSVQQGDAIKVLKLETTLSVEIKDPRLPYILKLSGNVDRIEIRNNVVRIVDYKTGKVEANSLKITSWEGLTTDLKNEKIIQLLCYALMYQQELKELPMEVGIISFKNMKAGFMPFGFKVEKELKTHITSEILENFKTELIQLILEILNPELAFEEILV</sequence>
<comment type="caution">
    <text evidence="2">The sequence shown here is derived from an EMBL/GenBank/DDBJ whole genome shotgun (WGS) entry which is preliminary data.</text>
</comment>
<dbReference type="SUPFAM" id="SSF52540">
    <property type="entry name" value="P-loop containing nucleoside triphosphate hydrolases"/>
    <property type="match status" value="1"/>
</dbReference>
<evidence type="ECO:0000313" key="2">
    <source>
        <dbReference type="EMBL" id="OWP84407.1"/>
    </source>
</evidence>
<dbReference type="InterPro" id="IPR027417">
    <property type="entry name" value="P-loop_NTPase"/>
</dbReference>
<dbReference type="EMBL" id="MTCZ01000037">
    <property type="protein sequence ID" value="OWP84407.1"/>
    <property type="molecule type" value="Genomic_DNA"/>
</dbReference>
<dbReference type="InterPro" id="IPR011604">
    <property type="entry name" value="PDDEXK-like_dom_sf"/>
</dbReference>
<dbReference type="Pfam" id="PF12705">
    <property type="entry name" value="PDDEXK_1"/>
    <property type="match status" value="1"/>
</dbReference>
<dbReference type="InterPro" id="IPR038726">
    <property type="entry name" value="PDDEXK_AddAB-type"/>
</dbReference>
<proteinExistence type="predicted"/>
<feature type="domain" description="PD-(D/E)XK endonuclease-like" evidence="1">
    <location>
        <begin position="650"/>
        <end position="915"/>
    </location>
</feature>
<organism evidence="2 3">
    <name type="scientific">Flavobacterium davisii</name>
    <dbReference type="NCBI Taxonomy" id="2906077"/>
    <lineage>
        <taxon>Bacteria</taxon>
        <taxon>Pseudomonadati</taxon>
        <taxon>Bacteroidota</taxon>
        <taxon>Flavobacteriia</taxon>
        <taxon>Flavobacteriales</taxon>
        <taxon>Flavobacteriaceae</taxon>
        <taxon>Flavobacterium</taxon>
    </lineage>
</organism>
<protein>
    <recommendedName>
        <fullName evidence="1">PD-(D/E)XK endonuclease-like domain-containing protein</fullName>
    </recommendedName>
</protein>
<evidence type="ECO:0000259" key="1">
    <source>
        <dbReference type="Pfam" id="PF12705"/>
    </source>
</evidence>
<dbReference type="Gene3D" id="3.90.320.10">
    <property type="match status" value="1"/>
</dbReference>
<accession>A0A246GJF6</accession>
<dbReference type="AlphaFoldDB" id="A0A246GJF6"/>
<dbReference type="Proteomes" id="UP000197768">
    <property type="component" value="Unassembled WGS sequence"/>
</dbReference>
<name>A0A246GJF6_9FLAO</name>
<reference evidence="2 3" key="1">
    <citation type="journal article" date="2017" name="Infect. Genet. Evol.">
        <title>Comparative genome analysis of fish pathogen Flavobacterium columnare reveals extensive sequence diversity within the species.</title>
        <authorList>
            <person name="Kayansamruaj P."/>
            <person name="Dong H.T."/>
            <person name="Hirono I."/>
            <person name="Kondo H."/>
            <person name="Senapin S."/>
            <person name="Rodkhum C."/>
        </authorList>
    </citation>
    <scope>NUCLEOTIDE SEQUENCE [LARGE SCALE GENOMIC DNA]</scope>
    <source>
        <strain evidence="2 3">1215</strain>
    </source>
</reference>
<dbReference type="RefSeq" id="WP_088391820.1">
    <property type="nucleotide sequence ID" value="NZ_MTCZ01000037.1"/>
</dbReference>
<gene>
    <name evidence="2" type="ORF">BWK59_05480</name>
</gene>
<evidence type="ECO:0000313" key="3">
    <source>
        <dbReference type="Proteomes" id="UP000197768"/>
    </source>
</evidence>